<dbReference type="EMBL" id="JACHNB010000001">
    <property type="protein sequence ID" value="MBB4741757.1"/>
    <property type="molecule type" value="Genomic_DNA"/>
</dbReference>
<dbReference type="Proteomes" id="UP000546162">
    <property type="component" value="Unassembled WGS sequence"/>
</dbReference>
<gene>
    <name evidence="2" type="ORF">BJY16_005216</name>
</gene>
<keyword evidence="1" id="KW-0812">Transmembrane</keyword>
<dbReference type="AlphaFoldDB" id="A0A7W7H0Z3"/>
<comment type="caution">
    <text evidence="2">The sequence shown here is derived from an EMBL/GenBank/DDBJ whole genome shotgun (WGS) entry which is preliminary data.</text>
</comment>
<sequence>MIEMATVVDVSTDFNKRQEGQRPSISSARLLRDVGVNVLANLIAAAIIYLAGALLGLLPRSPAAIAGATSLLVMVGGIALQILAFRRGWHGLPWFAVGASLVAAVAAGTLLSSSNPSRFALAAWWSLLVAIQFLGTFVSDRYLTSRANRQESSRLST</sequence>
<feature type="transmembrane region" description="Helical" evidence="1">
    <location>
        <begin position="119"/>
        <end position="139"/>
    </location>
</feature>
<accession>A0A7W7H0Z3</accession>
<protein>
    <submittedName>
        <fullName evidence="2">Uncharacterized protein</fullName>
    </submittedName>
</protein>
<feature type="transmembrane region" description="Helical" evidence="1">
    <location>
        <begin position="92"/>
        <end position="113"/>
    </location>
</feature>
<organism evidence="2 3">
    <name type="scientific">Actinoplanes octamycinicus</name>
    <dbReference type="NCBI Taxonomy" id="135948"/>
    <lineage>
        <taxon>Bacteria</taxon>
        <taxon>Bacillati</taxon>
        <taxon>Actinomycetota</taxon>
        <taxon>Actinomycetes</taxon>
        <taxon>Micromonosporales</taxon>
        <taxon>Micromonosporaceae</taxon>
        <taxon>Actinoplanes</taxon>
    </lineage>
</organism>
<reference evidence="2 3" key="1">
    <citation type="submission" date="2020-08" db="EMBL/GenBank/DDBJ databases">
        <title>Sequencing the genomes of 1000 actinobacteria strains.</title>
        <authorList>
            <person name="Klenk H.-P."/>
        </authorList>
    </citation>
    <scope>NUCLEOTIDE SEQUENCE [LARGE SCALE GENOMIC DNA]</scope>
    <source>
        <strain evidence="2 3">DSM 45809</strain>
    </source>
</reference>
<evidence type="ECO:0000313" key="2">
    <source>
        <dbReference type="EMBL" id="MBB4741757.1"/>
    </source>
</evidence>
<feature type="transmembrane region" description="Helical" evidence="1">
    <location>
        <begin position="38"/>
        <end position="58"/>
    </location>
</feature>
<dbReference type="RefSeq" id="WP_221503490.1">
    <property type="nucleotide sequence ID" value="NZ_BAABFG010000005.1"/>
</dbReference>
<name>A0A7W7H0Z3_9ACTN</name>
<keyword evidence="1" id="KW-1133">Transmembrane helix</keyword>
<evidence type="ECO:0000256" key="1">
    <source>
        <dbReference type="SAM" id="Phobius"/>
    </source>
</evidence>
<keyword evidence="1" id="KW-0472">Membrane</keyword>
<evidence type="ECO:0000313" key="3">
    <source>
        <dbReference type="Proteomes" id="UP000546162"/>
    </source>
</evidence>
<proteinExistence type="predicted"/>
<keyword evidence="3" id="KW-1185">Reference proteome</keyword>
<feature type="transmembrane region" description="Helical" evidence="1">
    <location>
        <begin position="64"/>
        <end position="85"/>
    </location>
</feature>